<dbReference type="InterPro" id="IPR015854">
    <property type="entry name" value="ABC_transpr_LolD-like"/>
</dbReference>
<name>A0A7L6N434_9MOLU</name>
<evidence type="ECO:0000313" key="12">
    <source>
        <dbReference type="EMBL" id="QLY40311.1"/>
    </source>
</evidence>
<feature type="transmembrane region" description="Helical" evidence="10">
    <location>
        <begin position="675"/>
        <end position="696"/>
    </location>
</feature>
<dbReference type="RefSeq" id="WP_312031138.1">
    <property type="nucleotide sequence ID" value="NZ_CP051151.1"/>
</dbReference>
<feature type="transmembrane region" description="Helical" evidence="10">
    <location>
        <begin position="761"/>
        <end position="786"/>
    </location>
</feature>
<accession>A0A7L6N434</accession>
<comment type="similarity">
    <text evidence="9">Belongs to the ABC transporter superfamily. Macrolide exporter (TC 3.A.1.122) family.</text>
</comment>
<keyword evidence="8 10" id="KW-0472">Membrane</keyword>
<keyword evidence="13" id="KW-1185">Reference proteome</keyword>
<evidence type="ECO:0000256" key="3">
    <source>
        <dbReference type="ARBA" id="ARBA00022475"/>
    </source>
</evidence>
<reference evidence="12 13" key="1">
    <citation type="submission" date="2020-04" db="EMBL/GenBank/DDBJ databases">
        <authorList>
            <person name="Zheng R.K."/>
            <person name="Sun C.M."/>
        </authorList>
    </citation>
    <scope>NUCLEOTIDE SEQUENCE [LARGE SCALE GENOMIC DNA]</scope>
    <source>
        <strain evidence="13">zrk29</strain>
    </source>
</reference>
<dbReference type="GO" id="GO:0022857">
    <property type="term" value="F:transmembrane transporter activity"/>
    <property type="evidence" value="ECO:0007669"/>
    <property type="project" value="TreeGrafter"/>
</dbReference>
<evidence type="ECO:0000256" key="8">
    <source>
        <dbReference type="ARBA" id="ARBA00023136"/>
    </source>
</evidence>
<dbReference type="AlphaFoldDB" id="A0A7L6N434"/>
<dbReference type="InterPro" id="IPR003439">
    <property type="entry name" value="ABC_transporter-like_ATP-bd"/>
</dbReference>
<dbReference type="PANTHER" id="PTHR24220">
    <property type="entry name" value="IMPORT ATP-BINDING PROTEIN"/>
    <property type="match status" value="1"/>
</dbReference>
<feature type="transmembrane region" description="Helical" evidence="10">
    <location>
        <begin position="355"/>
        <end position="378"/>
    </location>
</feature>
<organism evidence="12 13">
    <name type="scientific">Hujiaoplasma nucleasis</name>
    <dbReference type="NCBI Taxonomy" id="2725268"/>
    <lineage>
        <taxon>Bacteria</taxon>
        <taxon>Bacillati</taxon>
        <taxon>Mycoplasmatota</taxon>
        <taxon>Mollicutes</taxon>
        <taxon>Candidatus Izemoplasmatales</taxon>
        <taxon>Hujiaoplasmataceae</taxon>
        <taxon>Hujiaoplasma</taxon>
    </lineage>
</organism>
<dbReference type="SUPFAM" id="SSF52540">
    <property type="entry name" value="P-loop containing nucleoside triphosphate hydrolases"/>
    <property type="match status" value="1"/>
</dbReference>
<dbReference type="Pfam" id="PF02687">
    <property type="entry name" value="FtsX"/>
    <property type="match status" value="1"/>
</dbReference>
<dbReference type="Gene3D" id="3.40.50.300">
    <property type="entry name" value="P-loop containing nucleotide triphosphate hydrolases"/>
    <property type="match status" value="1"/>
</dbReference>
<keyword evidence="7 10" id="KW-1133">Transmembrane helix</keyword>
<dbReference type="GO" id="GO:0005886">
    <property type="term" value="C:plasma membrane"/>
    <property type="evidence" value="ECO:0007669"/>
    <property type="project" value="UniProtKB-SubCell"/>
</dbReference>
<dbReference type="KEGG" id="tbk:HF295_05335"/>
<dbReference type="Pfam" id="PF00005">
    <property type="entry name" value="ABC_tran"/>
    <property type="match status" value="1"/>
</dbReference>
<evidence type="ECO:0000256" key="10">
    <source>
        <dbReference type="SAM" id="Phobius"/>
    </source>
</evidence>
<dbReference type="Proteomes" id="UP000512167">
    <property type="component" value="Chromosome"/>
</dbReference>
<evidence type="ECO:0000313" key="13">
    <source>
        <dbReference type="Proteomes" id="UP000512167"/>
    </source>
</evidence>
<dbReference type="InterPro" id="IPR003838">
    <property type="entry name" value="ABC3_permease_C"/>
</dbReference>
<dbReference type="InterPro" id="IPR017871">
    <property type="entry name" value="ABC_transporter-like_CS"/>
</dbReference>
<evidence type="ECO:0000256" key="6">
    <source>
        <dbReference type="ARBA" id="ARBA00022840"/>
    </source>
</evidence>
<evidence type="ECO:0000256" key="2">
    <source>
        <dbReference type="ARBA" id="ARBA00022448"/>
    </source>
</evidence>
<evidence type="ECO:0000256" key="7">
    <source>
        <dbReference type="ARBA" id="ARBA00022989"/>
    </source>
</evidence>
<evidence type="ECO:0000256" key="1">
    <source>
        <dbReference type="ARBA" id="ARBA00004429"/>
    </source>
</evidence>
<dbReference type="InterPro" id="IPR027417">
    <property type="entry name" value="P-loop_NTPase"/>
</dbReference>
<dbReference type="CDD" id="cd03255">
    <property type="entry name" value="ABC_MJ0796_LolCDE_FtsE"/>
    <property type="match status" value="1"/>
</dbReference>
<dbReference type="EMBL" id="CP051151">
    <property type="protein sequence ID" value="QLY40311.1"/>
    <property type="molecule type" value="Genomic_DNA"/>
</dbReference>
<dbReference type="InterPro" id="IPR003593">
    <property type="entry name" value="AAA+_ATPase"/>
</dbReference>
<keyword evidence="2" id="KW-0813">Transport</keyword>
<protein>
    <submittedName>
        <fullName evidence="12">ABC transporter ATP-binding protein/permease</fullName>
    </submittedName>
</protein>
<keyword evidence="6 12" id="KW-0067">ATP-binding</keyword>
<feature type="transmembrane region" description="Helical" evidence="10">
    <location>
        <begin position="729"/>
        <end position="749"/>
    </location>
</feature>
<keyword evidence="4 10" id="KW-0812">Transmembrane</keyword>
<dbReference type="GO" id="GO:0005524">
    <property type="term" value="F:ATP binding"/>
    <property type="evidence" value="ECO:0007669"/>
    <property type="project" value="UniProtKB-KW"/>
</dbReference>
<proteinExistence type="inferred from homology"/>
<evidence type="ECO:0000256" key="9">
    <source>
        <dbReference type="ARBA" id="ARBA00038388"/>
    </source>
</evidence>
<dbReference type="PROSITE" id="PS50893">
    <property type="entry name" value="ABC_TRANSPORTER_2"/>
    <property type="match status" value="1"/>
</dbReference>
<comment type="subcellular location">
    <subcellularLocation>
        <location evidence="1">Cell inner membrane</location>
        <topology evidence="1">Multi-pass membrane protein</topology>
    </subcellularLocation>
</comment>
<feature type="domain" description="ABC transporter" evidence="11">
    <location>
        <begin position="2"/>
        <end position="242"/>
    </location>
</feature>
<evidence type="ECO:0000256" key="4">
    <source>
        <dbReference type="ARBA" id="ARBA00022692"/>
    </source>
</evidence>
<keyword evidence="5" id="KW-0547">Nucleotide-binding</keyword>
<dbReference type="InterPro" id="IPR017911">
    <property type="entry name" value="MacB-like_ATP-bd"/>
</dbReference>
<evidence type="ECO:0000259" key="11">
    <source>
        <dbReference type="PROSITE" id="PS50893"/>
    </source>
</evidence>
<sequence length="805" mass="92541">MIEIRNLHKYFNKNRSNQIHVINNTSIQFPEKGLVAITGPSGCGKTTLLNVIAGLDNFHSGEIIYEGESVKKYKSSKVDYIRNEKIGFIFQNYHLLPDQSVYDNIKTSLNIAGLYDKEELDKRINYSLDKVGMYNYRKRNVLALSGGQQQRVGIARAIAKNPDVIFADEPTGNLDSNNTFEVMSLIKNISRNKLVILVTHERHLVDLFADRIIELKDGIVTNDYQNFKNTSYQHKDDRFIYLKDLNKEDLETKFIDYYYEKENNKHFDFKVVEMNDTIYIQTNSDKKIQFIDHESEISLVDDHKKEFKTEEMEALDFDKFKAIEHHHHKSLFRWRDTLFTGLKKLFTRRKIGRKILVFAYFVISAVVAFQLASLGNIIRINEYEFLSAPKSYVSIEKSNKLSTSDYEEIMEIEGIGSPILYSDQYYSQYVNFYQQSFYQTSLNVNLSVWPIKASWVDSDDLLVGKLPSNINEVAISSFTADMILNNYRVTQMGYEDVEDLLDFSVLANVYGGRNRLAFKVVGVIDASETLIVYPDKYYGLSHESASFVSIVEAYEDSINISEGRMPANDTEILAYKSAYYSINQQVTLGSGLYKIVGLYELDNDSNLNSATFLLTEKAAEIVAVQNSNIYREGGYKFYADDKEAVLKALEDLGYEAYDIYEHDREIYLEDRNFDISASISSMIAIFIGIILFIYFLMRTSMINRVKEIGIYRAIGATKKDVYKIFVSEILVYTSLLSATGYLIAAYVLTTIENSIGSYYPVFYLPFWLLMLGLVGIYLVNLVFGLLPIFNLMRKSPAEILAKYDI</sequence>
<keyword evidence="3" id="KW-1003">Cell membrane</keyword>
<dbReference type="GO" id="GO:0016887">
    <property type="term" value="F:ATP hydrolysis activity"/>
    <property type="evidence" value="ECO:0007669"/>
    <property type="project" value="InterPro"/>
</dbReference>
<dbReference type="PROSITE" id="PS00211">
    <property type="entry name" value="ABC_TRANSPORTER_1"/>
    <property type="match status" value="1"/>
</dbReference>
<dbReference type="PANTHER" id="PTHR24220:SF86">
    <property type="entry name" value="ABC TRANSPORTER ABCH.1"/>
    <property type="match status" value="1"/>
</dbReference>
<evidence type="ECO:0000256" key="5">
    <source>
        <dbReference type="ARBA" id="ARBA00022741"/>
    </source>
</evidence>
<dbReference type="SMART" id="SM00382">
    <property type="entry name" value="AAA"/>
    <property type="match status" value="1"/>
</dbReference>
<gene>
    <name evidence="12" type="ORF">HF295_05335</name>
</gene>